<comment type="caution">
    <text evidence="2">The sequence shown here is derived from an EMBL/GenBank/DDBJ whole genome shotgun (WGS) entry which is preliminary data.</text>
</comment>
<sequence>MNEKFFNQFKQYLLNSHMDDLKSFIPYYETLKQQQDKLKDFIDDCEQYALDIQYDEDKTEGYTDGSLQFYLYKDNNDWTSRLDYHYDLELGYDERYWNYCTCQSGDEGYIKALGCTGEGCDWIAPEIRLTKVSNVCFGSFNGHAKEMHYLEKEWDEYLKEDREKQRQAQLERVEQEIERLKSQRSILLKGGIINE</sequence>
<keyword evidence="1" id="KW-0175">Coiled coil</keyword>
<keyword evidence="3" id="KW-1185">Reference proteome</keyword>
<gene>
    <name evidence="2" type="ORF">CIL05_07825</name>
</gene>
<name>A0A2A2IEC7_9BACI</name>
<protein>
    <submittedName>
        <fullName evidence="2">Uncharacterized protein</fullName>
    </submittedName>
</protein>
<dbReference type="EMBL" id="NPOA01000004">
    <property type="protein sequence ID" value="PAV30371.1"/>
    <property type="molecule type" value="Genomic_DNA"/>
</dbReference>
<reference evidence="2 3" key="1">
    <citation type="submission" date="2017-08" db="EMBL/GenBank/DDBJ databases">
        <title>Virgibacillus indicus sp. nov. and Virgibacillus profoundi sp. nov, two moderately halophilic bacteria isolated from marine sediment by using the Microfluidic Streak Plate.</title>
        <authorList>
            <person name="Xu B."/>
            <person name="Hu B."/>
            <person name="Wang J."/>
            <person name="Zhu Y."/>
            <person name="Huang L."/>
            <person name="Du W."/>
            <person name="Huang Y."/>
        </authorList>
    </citation>
    <scope>NUCLEOTIDE SEQUENCE [LARGE SCALE GENOMIC DNA]</scope>
    <source>
        <strain evidence="2 3">IO3-P3-H5</strain>
    </source>
</reference>
<dbReference type="AlphaFoldDB" id="A0A2A2IEC7"/>
<proteinExistence type="predicted"/>
<dbReference type="RefSeq" id="WP_095654973.1">
    <property type="nucleotide sequence ID" value="NZ_NPOA01000004.1"/>
</dbReference>
<accession>A0A2A2IEC7</accession>
<feature type="coiled-coil region" evidence="1">
    <location>
        <begin position="158"/>
        <end position="190"/>
    </location>
</feature>
<dbReference type="Proteomes" id="UP000218887">
    <property type="component" value="Unassembled WGS sequence"/>
</dbReference>
<evidence type="ECO:0000313" key="2">
    <source>
        <dbReference type="EMBL" id="PAV30371.1"/>
    </source>
</evidence>
<dbReference type="OrthoDB" id="2620221at2"/>
<organism evidence="2 3">
    <name type="scientific">Virgibacillus profundi</name>
    <dbReference type="NCBI Taxonomy" id="2024555"/>
    <lineage>
        <taxon>Bacteria</taxon>
        <taxon>Bacillati</taxon>
        <taxon>Bacillota</taxon>
        <taxon>Bacilli</taxon>
        <taxon>Bacillales</taxon>
        <taxon>Bacillaceae</taxon>
        <taxon>Virgibacillus</taxon>
    </lineage>
</organism>
<evidence type="ECO:0000256" key="1">
    <source>
        <dbReference type="SAM" id="Coils"/>
    </source>
</evidence>
<evidence type="ECO:0000313" key="3">
    <source>
        <dbReference type="Proteomes" id="UP000218887"/>
    </source>
</evidence>